<name>S8F226_FOMSC</name>
<dbReference type="Proteomes" id="UP000015241">
    <property type="component" value="Unassembled WGS sequence"/>
</dbReference>
<dbReference type="EMBL" id="KE504199">
    <property type="protein sequence ID" value="EPS95815.1"/>
    <property type="molecule type" value="Genomic_DNA"/>
</dbReference>
<evidence type="ECO:0000313" key="2">
    <source>
        <dbReference type="Proteomes" id="UP000015241"/>
    </source>
</evidence>
<gene>
    <name evidence="1" type="ORF">FOMPIDRAFT_1043417</name>
</gene>
<organism evidence="1 2">
    <name type="scientific">Fomitopsis schrenkii</name>
    <name type="common">Brown rot fungus</name>
    <dbReference type="NCBI Taxonomy" id="2126942"/>
    <lineage>
        <taxon>Eukaryota</taxon>
        <taxon>Fungi</taxon>
        <taxon>Dikarya</taxon>
        <taxon>Basidiomycota</taxon>
        <taxon>Agaricomycotina</taxon>
        <taxon>Agaricomycetes</taxon>
        <taxon>Polyporales</taxon>
        <taxon>Fomitopsis</taxon>
    </lineage>
</organism>
<reference evidence="1 2" key="1">
    <citation type="journal article" date="2012" name="Science">
        <title>The Paleozoic origin of enzymatic lignin decomposition reconstructed from 31 fungal genomes.</title>
        <authorList>
            <person name="Floudas D."/>
            <person name="Binder M."/>
            <person name="Riley R."/>
            <person name="Barry K."/>
            <person name="Blanchette R.A."/>
            <person name="Henrissat B."/>
            <person name="Martinez A.T."/>
            <person name="Otillar R."/>
            <person name="Spatafora J.W."/>
            <person name="Yadav J.S."/>
            <person name="Aerts A."/>
            <person name="Benoit I."/>
            <person name="Boyd A."/>
            <person name="Carlson A."/>
            <person name="Copeland A."/>
            <person name="Coutinho P.M."/>
            <person name="de Vries R.P."/>
            <person name="Ferreira P."/>
            <person name="Findley K."/>
            <person name="Foster B."/>
            <person name="Gaskell J."/>
            <person name="Glotzer D."/>
            <person name="Gorecki P."/>
            <person name="Heitman J."/>
            <person name="Hesse C."/>
            <person name="Hori C."/>
            <person name="Igarashi K."/>
            <person name="Jurgens J.A."/>
            <person name="Kallen N."/>
            <person name="Kersten P."/>
            <person name="Kohler A."/>
            <person name="Kuees U."/>
            <person name="Kumar T.K.A."/>
            <person name="Kuo A."/>
            <person name="LaButti K."/>
            <person name="Larrondo L.F."/>
            <person name="Lindquist E."/>
            <person name="Ling A."/>
            <person name="Lombard V."/>
            <person name="Lucas S."/>
            <person name="Lundell T."/>
            <person name="Martin R."/>
            <person name="McLaughlin D.J."/>
            <person name="Morgenstern I."/>
            <person name="Morin E."/>
            <person name="Murat C."/>
            <person name="Nagy L.G."/>
            <person name="Nolan M."/>
            <person name="Ohm R.A."/>
            <person name="Patyshakuliyeva A."/>
            <person name="Rokas A."/>
            <person name="Ruiz-Duenas F.J."/>
            <person name="Sabat G."/>
            <person name="Salamov A."/>
            <person name="Samejima M."/>
            <person name="Schmutz J."/>
            <person name="Slot J.C."/>
            <person name="St John F."/>
            <person name="Stenlid J."/>
            <person name="Sun H."/>
            <person name="Sun S."/>
            <person name="Syed K."/>
            <person name="Tsang A."/>
            <person name="Wiebenga A."/>
            <person name="Young D."/>
            <person name="Pisabarro A."/>
            <person name="Eastwood D.C."/>
            <person name="Martin F."/>
            <person name="Cullen D."/>
            <person name="Grigoriev I.V."/>
            <person name="Hibbett D.S."/>
        </authorList>
    </citation>
    <scope>NUCLEOTIDE SEQUENCE</scope>
    <source>
        <strain evidence="2">FP-58527</strain>
    </source>
</reference>
<evidence type="ECO:0000313" key="1">
    <source>
        <dbReference type="EMBL" id="EPS95815.1"/>
    </source>
</evidence>
<dbReference type="InParanoid" id="S8F226"/>
<sequence>MTPSNSTMVLSIDPSGTLSDQSLHSASGYVNYIALLTSPAKAESFLERPYLPGLKSEGSTLFVSEAKGPDQRLGSHVPQALCEMHAYARTVGKATIRGVLTNGLVWIFLVSEGGGTYLLSSEINLQSGFTGELSRDAVSLVSAIIADWMVHSHEAVGVDDAYFTLT</sequence>
<accession>S8F226</accession>
<dbReference type="eggNOG" id="ENOG502SJ2D">
    <property type="taxonomic scope" value="Eukaryota"/>
</dbReference>
<keyword evidence="2" id="KW-1185">Reference proteome</keyword>
<dbReference type="OrthoDB" id="2720314at2759"/>
<dbReference type="AlphaFoldDB" id="S8F226"/>
<proteinExistence type="predicted"/>
<protein>
    <submittedName>
        <fullName evidence="1">Uncharacterized protein</fullName>
    </submittedName>
</protein>
<dbReference type="HOGENOM" id="CLU_1602754_0_0_1"/>